<dbReference type="Proteomes" id="UP000058599">
    <property type="component" value="Chromosome"/>
</dbReference>
<evidence type="ECO:0000313" key="2">
    <source>
        <dbReference type="Proteomes" id="UP000058599"/>
    </source>
</evidence>
<sequence>MSNSLKTAQAYAWSLARSLMVCIIVFRAENGMFGAMPTTEWDGDPDLILAELDPFGR</sequence>
<dbReference type="EMBL" id="CP012199">
    <property type="protein sequence ID" value="AMG76545.1"/>
    <property type="molecule type" value="Genomic_DNA"/>
</dbReference>
<dbReference type="AlphaFoldDB" id="A0AA86GNP6"/>
<dbReference type="RefSeq" id="WP_172709689.1">
    <property type="nucleotide sequence ID" value="NZ_CP012199.1"/>
</dbReference>
<protein>
    <submittedName>
        <fullName evidence="1">Uncharacterized protein</fullName>
    </submittedName>
</protein>
<reference evidence="1 2" key="1">
    <citation type="journal article" date="2016" name="BMC Genomics">
        <title>Genomic analysis of the nitrate-respiring Sphingopyxis granuli (formerly Sphingomonas macrogoltabida) strain TFA.</title>
        <authorList>
            <person name="Garcia-Romero I."/>
            <person name="Perez-Pulido A.J."/>
            <person name="Gonzalez-Flores Y.E."/>
            <person name="Reyes-Ramirez F."/>
            <person name="Santero E."/>
            <person name="Floriano B."/>
        </authorList>
    </citation>
    <scope>NUCLEOTIDE SEQUENCE [LARGE SCALE GENOMIC DNA]</scope>
    <source>
        <strain evidence="1 2">TFA</strain>
    </source>
</reference>
<keyword evidence="2" id="KW-1185">Reference proteome</keyword>
<evidence type="ECO:0000313" key="1">
    <source>
        <dbReference type="EMBL" id="AMG76545.1"/>
    </source>
</evidence>
<organism evidence="1 2">
    <name type="scientific">Sphingopyxis granuli</name>
    <dbReference type="NCBI Taxonomy" id="267128"/>
    <lineage>
        <taxon>Bacteria</taxon>
        <taxon>Pseudomonadati</taxon>
        <taxon>Pseudomonadota</taxon>
        <taxon>Alphaproteobacteria</taxon>
        <taxon>Sphingomonadales</taxon>
        <taxon>Sphingomonadaceae</taxon>
        <taxon>Sphingopyxis</taxon>
    </lineage>
</organism>
<dbReference type="KEGG" id="sgi:SGRAN_4219"/>
<accession>A0AA86GNP6</accession>
<gene>
    <name evidence="1" type="ORF">SGRAN_4219</name>
</gene>
<name>A0AA86GNP6_9SPHN</name>
<proteinExistence type="predicted"/>